<organism evidence="2 3">
    <name type="scientific">Pontibacter fetidus</name>
    <dbReference type="NCBI Taxonomy" id="2700082"/>
    <lineage>
        <taxon>Bacteria</taxon>
        <taxon>Pseudomonadati</taxon>
        <taxon>Bacteroidota</taxon>
        <taxon>Cytophagia</taxon>
        <taxon>Cytophagales</taxon>
        <taxon>Hymenobacteraceae</taxon>
        <taxon>Pontibacter</taxon>
    </lineage>
</organism>
<feature type="chain" id="PRO_5025679334" description="Outer membrane protein beta-barrel domain-containing protein" evidence="1">
    <location>
        <begin position="25"/>
        <end position="257"/>
    </location>
</feature>
<evidence type="ECO:0008006" key="4">
    <source>
        <dbReference type="Google" id="ProtNLM"/>
    </source>
</evidence>
<sequence>MKTKTLLPALLLLCLLFTGSNTSAQTPDSVFYRHHIGVNTQIAFDYFLKPDNRTPLQILYKYQVRKNTALRLAITSRFSHQSFIDPTREYYAGEFKDFNNDSTSTSYELALGLGYEWQQNLTPKWQFYIGADAEPYLDKRKVTTTNYETLVKSVSPNNSEPFPTTHITHVEHNYTTKGFRFRPFLGVRHQLGKRIYASAETALITDISRFDYRAAGGGYWPELSLVHEGFRIEGRYITKDVDISMQPISSLSIFYLF</sequence>
<comment type="caution">
    <text evidence="2">The sequence shown here is derived from an EMBL/GenBank/DDBJ whole genome shotgun (WGS) entry which is preliminary data.</text>
</comment>
<evidence type="ECO:0000313" key="3">
    <source>
        <dbReference type="Proteomes" id="UP000478546"/>
    </source>
</evidence>
<dbReference type="EMBL" id="JAAEAA010000021">
    <property type="protein sequence ID" value="NDK57162.1"/>
    <property type="molecule type" value="Genomic_DNA"/>
</dbReference>
<accession>A0A6B2HBB7</accession>
<evidence type="ECO:0000256" key="1">
    <source>
        <dbReference type="SAM" id="SignalP"/>
    </source>
</evidence>
<evidence type="ECO:0000313" key="2">
    <source>
        <dbReference type="EMBL" id="NDK57162.1"/>
    </source>
</evidence>
<reference evidence="2 3" key="1">
    <citation type="submission" date="2020-01" db="EMBL/GenBank/DDBJ databases">
        <authorList>
            <person name="Kim M.K."/>
        </authorList>
    </citation>
    <scope>NUCLEOTIDE SEQUENCE [LARGE SCALE GENOMIC DNA]</scope>
    <source>
        <strain evidence="2 3">BT213</strain>
    </source>
</reference>
<dbReference type="Proteomes" id="UP000478546">
    <property type="component" value="Unassembled WGS sequence"/>
</dbReference>
<gene>
    <name evidence="2" type="ORF">GWO68_14655</name>
</gene>
<proteinExistence type="predicted"/>
<feature type="signal peptide" evidence="1">
    <location>
        <begin position="1"/>
        <end position="24"/>
    </location>
</feature>
<dbReference type="RefSeq" id="WP_162347224.1">
    <property type="nucleotide sequence ID" value="NZ_JAAEAA010000021.1"/>
</dbReference>
<protein>
    <recommendedName>
        <fullName evidence="4">Outer membrane protein beta-barrel domain-containing protein</fullName>
    </recommendedName>
</protein>
<keyword evidence="3" id="KW-1185">Reference proteome</keyword>
<name>A0A6B2HBB7_9BACT</name>
<dbReference type="AlphaFoldDB" id="A0A6B2HBB7"/>
<keyword evidence="1" id="KW-0732">Signal</keyword>